<feature type="transmembrane region" description="Helical" evidence="1">
    <location>
        <begin position="368"/>
        <end position="393"/>
    </location>
</feature>
<comment type="caution">
    <text evidence="2">The sequence shown here is derived from an EMBL/GenBank/DDBJ whole genome shotgun (WGS) entry which is preliminary data.</text>
</comment>
<dbReference type="NCBIfam" id="TIGR00791">
    <property type="entry name" value="gntP"/>
    <property type="match status" value="1"/>
</dbReference>
<protein>
    <submittedName>
        <fullName evidence="2">GntP family permease</fullName>
    </submittedName>
</protein>
<feature type="transmembrane region" description="Helical" evidence="1">
    <location>
        <begin position="5"/>
        <end position="22"/>
    </location>
</feature>
<feature type="transmembrane region" description="Helical" evidence="1">
    <location>
        <begin position="421"/>
        <end position="443"/>
    </location>
</feature>
<reference evidence="3" key="1">
    <citation type="journal article" date="2019" name="Int. J. Syst. Evol. Microbiol.">
        <title>The Global Catalogue of Microorganisms (GCM) 10K type strain sequencing project: providing services to taxonomists for standard genome sequencing and annotation.</title>
        <authorList>
            <consortium name="The Broad Institute Genomics Platform"/>
            <consortium name="The Broad Institute Genome Sequencing Center for Infectious Disease"/>
            <person name="Wu L."/>
            <person name="Ma J."/>
        </authorList>
    </citation>
    <scope>NUCLEOTIDE SEQUENCE [LARGE SCALE GENOMIC DNA]</scope>
    <source>
        <strain evidence="3">CCUG 56698</strain>
    </source>
</reference>
<feature type="transmembrane region" description="Helical" evidence="1">
    <location>
        <begin position="140"/>
        <end position="158"/>
    </location>
</feature>
<dbReference type="PIRSF" id="PIRSF002746">
    <property type="entry name" value="Gluconate_transporter"/>
    <property type="match status" value="1"/>
</dbReference>
<keyword evidence="1" id="KW-1133">Transmembrane helix</keyword>
<organism evidence="2 3">
    <name type="scientific">Schaalia naturae</name>
    <dbReference type="NCBI Taxonomy" id="635203"/>
    <lineage>
        <taxon>Bacteria</taxon>
        <taxon>Bacillati</taxon>
        <taxon>Actinomycetota</taxon>
        <taxon>Actinomycetes</taxon>
        <taxon>Actinomycetales</taxon>
        <taxon>Actinomycetaceae</taxon>
        <taxon>Schaalia</taxon>
    </lineage>
</organism>
<dbReference type="EMBL" id="JBHTEF010000001">
    <property type="protein sequence ID" value="MFC7580593.1"/>
    <property type="molecule type" value="Genomic_DNA"/>
</dbReference>
<gene>
    <name evidence="2" type="ORF">ACFQWG_05130</name>
</gene>
<name>A0ABW2SLT7_9ACTO</name>
<dbReference type="Proteomes" id="UP001596527">
    <property type="component" value="Unassembled WGS sequence"/>
</dbReference>
<evidence type="ECO:0000256" key="1">
    <source>
        <dbReference type="SAM" id="Phobius"/>
    </source>
</evidence>
<dbReference type="RefSeq" id="WP_380972786.1">
    <property type="nucleotide sequence ID" value="NZ_JBHTEF010000001.1"/>
</dbReference>
<feature type="transmembrane region" description="Helical" evidence="1">
    <location>
        <begin position="337"/>
        <end position="356"/>
    </location>
</feature>
<dbReference type="InterPro" id="IPR003474">
    <property type="entry name" value="Glcn_transporter"/>
</dbReference>
<evidence type="ECO:0000313" key="2">
    <source>
        <dbReference type="EMBL" id="MFC7580593.1"/>
    </source>
</evidence>
<dbReference type="Pfam" id="PF02447">
    <property type="entry name" value="GntP_permease"/>
    <property type="match status" value="1"/>
</dbReference>
<keyword evidence="1" id="KW-0472">Membrane</keyword>
<feature type="transmembrane region" description="Helical" evidence="1">
    <location>
        <begin position="300"/>
        <end position="317"/>
    </location>
</feature>
<evidence type="ECO:0000313" key="3">
    <source>
        <dbReference type="Proteomes" id="UP001596527"/>
    </source>
</evidence>
<feature type="transmembrane region" description="Helical" evidence="1">
    <location>
        <begin position="28"/>
        <end position="47"/>
    </location>
</feature>
<sequence length="444" mass="46332">MNVTYLMAILLLSIVLIVFLIMKLRLNAFVALTIAGLALGIAAGMPLSDVAVSFQNGMGSTLGFLATVLGLGTILGKMLEVSGGAQRLAQTLVRVFGEKRAPWAMMVVGFLCGIPVFFQVGFVLLIPVIFSIAKQANMSLVKIGIPVVASLITVHAMVPPHPAALAVVNQLGADVGTVIVLSLLVGIPAVIIAGPVYGNWVSRRTVTDPPADLVIDEVIPEEKLPGFGITLFTILLPMIIMVVKTIVDLLAPEGAAYLGFVDFVGNPITALLLSALFAYWSLGLARGMNMERIGKLTEECFKPVASILLIIGAGGAFNQVLQDSGVGDALAEVLTDIHLSPIVMAWLVALVMRFAVGSTTVAMVTSAGIVAPLIASSGVSPAVMCLAVGAGGIGLSHVNDSGFWIVKEYFGMPLKDTFKTWTAATTIASVMALLGTLLVGLVVR</sequence>
<feature type="transmembrane region" description="Helical" evidence="1">
    <location>
        <begin position="224"/>
        <end position="243"/>
    </location>
</feature>
<feature type="transmembrane region" description="Helical" evidence="1">
    <location>
        <begin position="255"/>
        <end position="280"/>
    </location>
</feature>
<dbReference type="PANTHER" id="PTHR30354">
    <property type="entry name" value="GNT FAMILY GLUCONATE TRANSPORTER"/>
    <property type="match status" value="1"/>
</dbReference>
<keyword evidence="1" id="KW-0812">Transmembrane</keyword>
<dbReference type="PANTHER" id="PTHR30354:SF6">
    <property type="entry name" value="D-SERINE TRANSPORTER DSDX"/>
    <property type="match status" value="1"/>
</dbReference>
<accession>A0ABW2SLT7</accession>
<keyword evidence="3" id="KW-1185">Reference proteome</keyword>
<feature type="transmembrane region" description="Helical" evidence="1">
    <location>
        <begin position="178"/>
        <end position="197"/>
    </location>
</feature>
<proteinExistence type="predicted"/>
<feature type="transmembrane region" description="Helical" evidence="1">
    <location>
        <begin position="103"/>
        <end position="133"/>
    </location>
</feature>